<keyword evidence="1" id="KW-0378">Hydrolase</keyword>
<proteinExistence type="predicted"/>
<dbReference type="Pfam" id="PF07722">
    <property type="entry name" value="Peptidase_C26"/>
    <property type="match status" value="1"/>
</dbReference>
<dbReference type="GO" id="GO:0033969">
    <property type="term" value="F:gamma-glutamyl-gamma-aminobutyrate hydrolase activity"/>
    <property type="evidence" value="ECO:0007669"/>
    <property type="project" value="TreeGrafter"/>
</dbReference>
<dbReference type="PROSITE" id="PS51273">
    <property type="entry name" value="GATASE_TYPE_1"/>
    <property type="match status" value="1"/>
</dbReference>
<evidence type="ECO:0000313" key="1">
    <source>
        <dbReference type="EMBL" id="RSU11765.1"/>
    </source>
</evidence>
<keyword evidence="2" id="KW-1185">Reference proteome</keyword>
<dbReference type="PANTHER" id="PTHR43235">
    <property type="entry name" value="GLUTAMINE AMIDOTRANSFERASE PB2B2.05-RELATED"/>
    <property type="match status" value="1"/>
</dbReference>
<dbReference type="GO" id="GO:0005829">
    <property type="term" value="C:cytosol"/>
    <property type="evidence" value="ECO:0007669"/>
    <property type="project" value="TreeGrafter"/>
</dbReference>
<sequence>MKPIIGIPANQIISHADIFQGNHVSYTPKGFVQALQKVGGLPLVMPINQNTEDVSEYVSHIDKLLLTGGQDVTPALYGEEPHPKLGQTDILRDNWELALIEEALKQHKPIFAVCRGMQLLNVYFGGTLHQDLSLYDDWTVKHVQTPTSPSYATHSVQLTGDSPLSKILNTRELSVNSYHHQIIKRTAPALQVAAKSRDNVAEAVTAKDEALRILGVQWHPELDFDVNEQSLALFDYFVHTL</sequence>
<dbReference type="AlphaFoldDB" id="A0A430AUN8"/>
<dbReference type="GO" id="GO:0006598">
    <property type="term" value="P:polyamine catabolic process"/>
    <property type="evidence" value="ECO:0007669"/>
    <property type="project" value="TreeGrafter"/>
</dbReference>
<dbReference type="FunFam" id="3.40.50.880:FF:000030">
    <property type="entry name" value="Gamma-glutamyl-gamma-aminobutyrate hydrolase PuuD"/>
    <property type="match status" value="1"/>
</dbReference>
<protein>
    <submittedName>
        <fullName evidence="1">Gamma-glutamyl-gamma-aminobutyrate hydrolase</fullName>
    </submittedName>
</protein>
<comment type="caution">
    <text evidence="1">The sequence shown here is derived from an EMBL/GenBank/DDBJ whole genome shotgun (WGS) entry which is preliminary data.</text>
</comment>
<dbReference type="SUPFAM" id="SSF52317">
    <property type="entry name" value="Class I glutamine amidotransferase-like"/>
    <property type="match status" value="1"/>
</dbReference>
<reference evidence="1 2" key="1">
    <citation type="submission" date="2017-05" db="EMBL/GenBank/DDBJ databases">
        <title>Vagococcus spp. assemblies.</title>
        <authorList>
            <person name="Gulvik C.A."/>
        </authorList>
    </citation>
    <scope>NUCLEOTIDE SEQUENCE [LARGE SCALE GENOMIC DNA]</scope>
    <source>
        <strain evidence="1 2">LMG 24798</strain>
    </source>
</reference>
<gene>
    <name evidence="1" type="ORF">CBF27_07340</name>
</gene>
<dbReference type="EMBL" id="NGKC01000007">
    <property type="protein sequence ID" value="RSU11765.1"/>
    <property type="molecule type" value="Genomic_DNA"/>
</dbReference>
<name>A0A430AUN8_9ENTE</name>
<accession>A0A430AUN8</accession>
<dbReference type="Proteomes" id="UP000286773">
    <property type="component" value="Unassembled WGS sequence"/>
</dbReference>
<organism evidence="1 2">
    <name type="scientific">Vagococcus acidifermentans</name>
    <dbReference type="NCBI Taxonomy" id="564710"/>
    <lineage>
        <taxon>Bacteria</taxon>
        <taxon>Bacillati</taxon>
        <taxon>Bacillota</taxon>
        <taxon>Bacilli</taxon>
        <taxon>Lactobacillales</taxon>
        <taxon>Enterococcaceae</taxon>
        <taxon>Vagococcus</taxon>
    </lineage>
</organism>
<dbReference type="PANTHER" id="PTHR43235:SF1">
    <property type="entry name" value="GLUTAMINE AMIDOTRANSFERASE PB2B2.05-RELATED"/>
    <property type="match status" value="1"/>
</dbReference>
<dbReference type="OrthoDB" id="9813383at2"/>
<dbReference type="CDD" id="cd01745">
    <property type="entry name" value="GATase1_2"/>
    <property type="match status" value="1"/>
</dbReference>
<dbReference type="Gene3D" id="3.40.50.880">
    <property type="match status" value="1"/>
</dbReference>
<dbReference type="InterPro" id="IPR011697">
    <property type="entry name" value="Peptidase_C26"/>
</dbReference>
<evidence type="ECO:0000313" key="2">
    <source>
        <dbReference type="Proteomes" id="UP000286773"/>
    </source>
</evidence>
<dbReference type="InterPro" id="IPR044668">
    <property type="entry name" value="PuuD-like"/>
</dbReference>
<dbReference type="RefSeq" id="WP_126813678.1">
    <property type="nucleotide sequence ID" value="NZ_NGKC01000007.1"/>
</dbReference>
<dbReference type="InterPro" id="IPR029062">
    <property type="entry name" value="Class_I_gatase-like"/>
</dbReference>